<dbReference type="Proteomes" id="UP001549167">
    <property type="component" value="Unassembled WGS sequence"/>
</dbReference>
<reference evidence="2 3" key="1">
    <citation type="submission" date="2024-06" db="EMBL/GenBank/DDBJ databases">
        <title>Genomic Encyclopedia of Type Strains, Phase IV (KMG-IV): sequencing the most valuable type-strain genomes for metagenomic binning, comparative biology and taxonomic classification.</title>
        <authorList>
            <person name="Goeker M."/>
        </authorList>
    </citation>
    <scope>NUCLEOTIDE SEQUENCE [LARGE SCALE GENOMIC DNA]</scope>
    <source>
        <strain evidence="2 3">DSM 23520</strain>
    </source>
</reference>
<evidence type="ECO:0000313" key="2">
    <source>
        <dbReference type="EMBL" id="MET3684408.1"/>
    </source>
</evidence>
<accession>A0ABV2KXU3</accession>
<dbReference type="EMBL" id="JBEPMX010000018">
    <property type="protein sequence ID" value="MET3684408.1"/>
    <property type="molecule type" value="Genomic_DNA"/>
</dbReference>
<evidence type="ECO:0000313" key="3">
    <source>
        <dbReference type="Proteomes" id="UP001549167"/>
    </source>
</evidence>
<sequence>MSKKYLGLLVISLGVLIALAMLYVSPFNSDNNQTVQNQVNNTENDDSSQPDYFKGDEMTLTDESGDEFTMSLETYDKGNIPSDILKLPEDIQDYSGSTQNVDGESYYDGTIETEDGPIHFRVKYKDYMFQTLSDVITVFNNAGKSGDTSEEGEQEQDNESGNDIYESGTVDLTERPMLEGKWDEVTYSDKINLRSVSFSSELPRFGKELIVQFEIDAGHISEGKESQKENIKESQLNTLLDLMTTYNPDAIYNGQMGIYDTENKIHFDSLLDDDVTHEYPIERVTEVENQDIYLPEGYEYQGTDNKKEWDHYTVKDHELFGDMDAYTWTSDGYPLEGDKALESVWSMKGTESRTSSFTGLSIVGFYELGHDKDFSREDYLIYFGDVAKHWDFGGDIFEELDKETAEDMGYEFNSGMEDSPFPSSYHLPGFFVSKETSDGEYFNVYILINDVIEKNQLDEYSNDFNKDKVMGIMELLRQ</sequence>
<organism evidence="2 3">
    <name type="scientific">Alkalibacillus flavidus</name>
    <dbReference type="NCBI Taxonomy" id="546021"/>
    <lineage>
        <taxon>Bacteria</taxon>
        <taxon>Bacillati</taxon>
        <taxon>Bacillota</taxon>
        <taxon>Bacilli</taxon>
        <taxon>Bacillales</taxon>
        <taxon>Bacillaceae</taxon>
        <taxon>Alkalibacillus</taxon>
    </lineage>
</organism>
<keyword evidence="3" id="KW-1185">Reference proteome</keyword>
<proteinExistence type="predicted"/>
<feature type="region of interest" description="Disordered" evidence="1">
    <location>
        <begin position="143"/>
        <end position="167"/>
    </location>
</feature>
<comment type="caution">
    <text evidence="2">The sequence shown here is derived from an EMBL/GenBank/DDBJ whole genome shotgun (WGS) entry which is preliminary data.</text>
</comment>
<name>A0ABV2KXU3_9BACI</name>
<evidence type="ECO:0000256" key="1">
    <source>
        <dbReference type="SAM" id="MobiDB-lite"/>
    </source>
</evidence>
<dbReference type="RefSeq" id="WP_354221735.1">
    <property type="nucleotide sequence ID" value="NZ_JBEPMX010000018.1"/>
</dbReference>
<gene>
    <name evidence="2" type="ORF">ABID56_002545</name>
</gene>
<feature type="compositionally biased region" description="Acidic residues" evidence="1">
    <location>
        <begin position="148"/>
        <end position="160"/>
    </location>
</feature>
<protein>
    <submittedName>
        <fullName evidence="2">Uncharacterized protein</fullName>
    </submittedName>
</protein>